<gene>
    <name evidence="4" type="ORF">SSPO_082930</name>
</gene>
<evidence type="ECO:0000313" key="4">
    <source>
        <dbReference type="EMBL" id="BBJ45575.1"/>
    </source>
</evidence>
<dbReference type="Proteomes" id="UP000463951">
    <property type="component" value="Chromosome"/>
</dbReference>
<evidence type="ECO:0000313" key="5">
    <source>
        <dbReference type="Proteomes" id="UP000463951"/>
    </source>
</evidence>
<dbReference type="PRINTS" id="PR00081">
    <property type="entry name" value="GDHRDH"/>
</dbReference>
<keyword evidence="2" id="KW-0560">Oxidoreductase</keyword>
<accession>A0A499UTS4</accession>
<dbReference type="AlphaFoldDB" id="A0A499UTS4"/>
<protein>
    <submittedName>
        <fullName evidence="4">Short-chain dehydrogenase</fullName>
    </submittedName>
</protein>
<dbReference type="CDD" id="cd05233">
    <property type="entry name" value="SDR_c"/>
    <property type="match status" value="1"/>
</dbReference>
<dbReference type="PANTHER" id="PTHR42760">
    <property type="entry name" value="SHORT-CHAIN DEHYDROGENASES/REDUCTASES FAMILY MEMBER"/>
    <property type="match status" value="1"/>
</dbReference>
<dbReference type="Gene3D" id="3.40.50.720">
    <property type="entry name" value="NAD(P)-binding Rossmann-like Domain"/>
    <property type="match status" value="1"/>
</dbReference>
<organism evidence="4 5">
    <name type="scientific">Streptomyces antimycoticus</name>
    <dbReference type="NCBI Taxonomy" id="68175"/>
    <lineage>
        <taxon>Bacteria</taxon>
        <taxon>Bacillati</taxon>
        <taxon>Actinomycetota</taxon>
        <taxon>Actinomycetes</taxon>
        <taxon>Kitasatosporales</taxon>
        <taxon>Streptomycetaceae</taxon>
        <taxon>Streptomyces</taxon>
        <taxon>Streptomyces violaceusniger group</taxon>
    </lineage>
</organism>
<name>A0A499UTS4_9ACTN</name>
<dbReference type="Pfam" id="PF00106">
    <property type="entry name" value="adh_short"/>
    <property type="match status" value="1"/>
</dbReference>
<reference evidence="4 5" key="1">
    <citation type="journal article" date="2020" name="Int. J. Syst. Evol. Microbiol.">
        <title>Reclassification of Streptomyces castelarensis and Streptomyces sporoclivatus as later heterotypic synonyms of Streptomyces antimycoticus.</title>
        <authorList>
            <person name="Komaki H."/>
            <person name="Tamura T."/>
        </authorList>
    </citation>
    <scope>NUCLEOTIDE SEQUENCE [LARGE SCALE GENOMIC DNA]</scope>
    <source>
        <strain evidence="4 5">NBRC 100767</strain>
    </source>
</reference>
<proteinExistence type="inferred from homology"/>
<dbReference type="InterPro" id="IPR002347">
    <property type="entry name" value="SDR_fam"/>
</dbReference>
<dbReference type="EMBL" id="AP019620">
    <property type="protein sequence ID" value="BBJ45575.1"/>
    <property type="molecule type" value="Genomic_DNA"/>
</dbReference>
<sequence length="279" mass="29231">MNSHPSGRPGDMSGRTAVVSGASSGIGLAIVRRFLEAGATVHGLARRGHLIEEQARDAAPEADRLHHHGVDVADSEAVRDWARGMSGPVDTLVCAAGTNIPERRLAQLTPRAWDSVLATNLSGTFYLLHALLPRLREAHGDVVILSSVAGAWPDHTGPAYQAAKAGLLGLARGAGRDEYGNGIRVCTILPGIVNTPILDDRPEPPPRELRDLFVQPPDIAEACLAAITLPRRACVAEMTIVATALQSMGNTQTATPTPPRAAPGEHHSAVRPGTSSGPS</sequence>
<evidence type="ECO:0000256" key="3">
    <source>
        <dbReference type="SAM" id="MobiDB-lite"/>
    </source>
</evidence>
<evidence type="ECO:0000256" key="2">
    <source>
        <dbReference type="ARBA" id="ARBA00023002"/>
    </source>
</evidence>
<dbReference type="GO" id="GO:0016616">
    <property type="term" value="F:oxidoreductase activity, acting on the CH-OH group of donors, NAD or NADP as acceptor"/>
    <property type="evidence" value="ECO:0007669"/>
    <property type="project" value="TreeGrafter"/>
</dbReference>
<dbReference type="SUPFAM" id="SSF51735">
    <property type="entry name" value="NAD(P)-binding Rossmann-fold domains"/>
    <property type="match status" value="1"/>
</dbReference>
<dbReference type="InterPro" id="IPR036291">
    <property type="entry name" value="NAD(P)-bd_dom_sf"/>
</dbReference>
<dbReference type="PANTHER" id="PTHR42760:SF133">
    <property type="entry name" value="3-OXOACYL-[ACYL-CARRIER-PROTEIN] REDUCTASE"/>
    <property type="match status" value="1"/>
</dbReference>
<comment type="similarity">
    <text evidence="1">Belongs to the short-chain dehydrogenases/reductases (SDR) family.</text>
</comment>
<evidence type="ECO:0000256" key="1">
    <source>
        <dbReference type="ARBA" id="ARBA00006484"/>
    </source>
</evidence>
<feature type="region of interest" description="Disordered" evidence="3">
    <location>
        <begin position="249"/>
        <end position="279"/>
    </location>
</feature>